<keyword evidence="4" id="KW-1185">Reference proteome</keyword>
<evidence type="ECO:0000256" key="2">
    <source>
        <dbReference type="SAM" id="Phobius"/>
    </source>
</evidence>
<organism evidence="3 4">
    <name type="scientific">Phytohabitans rumicis</name>
    <dbReference type="NCBI Taxonomy" id="1076125"/>
    <lineage>
        <taxon>Bacteria</taxon>
        <taxon>Bacillati</taxon>
        <taxon>Actinomycetota</taxon>
        <taxon>Actinomycetes</taxon>
        <taxon>Micromonosporales</taxon>
        <taxon>Micromonosporaceae</taxon>
    </lineage>
</organism>
<evidence type="ECO:0008006" key="5">
    <source>
        <dbReference type="Google" id="ProtNLM"/>
    </source>
</evidence>
<dbReference type="RefSeq" id="WP_173079470.1">
    <property type="nucleotide sequence ID" value="NZ_BAABJB010000011.1"/>
</dbReference>
<sequence length="334" mass="36609">MRRVAAAVLLSLGVFAIVLAALLRFYVHDKLAVAPLDPESTTVSQGGGMTVFYPGTFTQRTDATVTATRIIRGSLTAPEVKVDGDLALWRVGLVLQDDKDVLVSATEEQVCVDRRTAESLAKCSNQRIDDDISVVHSGLAYKFPFNTEKKDYPYFDLNSRASTPPMKFDGEDKVNGLPVYRFVQKIPAVKIQDREVPGSLVKSTEASVTAARMYENTRTVWVEPYSGLIVKGQEEVRQWLRGPDGTDGQVLLAGTLGFTQETVQNQVADGEEARNKLRMIQFTGPLVLLAVGLLLIVGGVFLLPRRRRGGSGDGAEPPREPRFRRGQTIEKASA</sequence>
<dbReference type="Proteomes" id="UP000482960">
    <property type="component" value="Unassembled WGS sequence"/>
</dbReference>
<dbReference type="Pfam" id="PF11271">
    <property type="entry name" value="PorA"/>
    <property type="match status" value="1"/>
</dbReference>
<keyword evidence="2" id="KW-0472">Membrane</keyword>
<protein>
    <recommendedName>
        <fullName evidence="5">DUF3068 domain-containing protein</fullName>
    </recommendedName>
</protein>
<comment type="caution">
    <text evidence="3">The sequence shown here is derived from an EMBL/GenBank/DDBJ whole genome shotgun (WGS) entry which is preliminary data.</text>
</comment>
<keyword evidence="2" id="KW-1133">Transmembrane helix</keyword>
<evidence type="ECO:0000313" key="4">
    <source>
        <dbReference type="Proteomes" id="UP000482960"/>
    </source>
</evidence>
<evidence type="ECO:0000256" key="1">
    <source>
        <dbReference type="SAM" id="MobiDB-lite"/>
    </source>
</evidence>
<evidence type="ECO:0000313" key="3">
    <source>
        <dbReference type="EMBL" id="GFJ92640.1"/>
    </source>
</evidence>
<reference evidence="3 4" key="2">
    <citation type="submission" date="2020-03" db="EMBL/GenBank/DDBJ databases">
        <authorList>
            <person name="Ichikawa N."/>
            <person name="Kimura A."/>
            <person name="Kitahashi Y."/>
            <person name="Uohara A."/>
        </authorList>
    </citation>
    <scope>NUCLEOTIDE SEQUENCE [LARGE SCALE GENOMIC DNA]</scope>
    <source>
        <strain evidence="3 4">NBRC 108638</strain>
    </source>
</reference>
<name>A0A6V8LAK9_9ACTN</name>
<accession>A0A6V8LAK9</accession>
<gene>
    <name evidence="3" type="ORF">Prum_062820</name>
</gene>
<reference evidence="3 4" key="1">
    <citation type="submission" date="2020-03" db="EMBL/GenBank/DDBJ databases">
        <title>Whole genome shotgun sequence of Phytohabitans rumicis NBRC 108638.</title>
        <authorList>
            <person name="Komaki H."/>
            <person name="Tamura T."/>
        </authorList>
    </citation>
    <scope>NUCLEOTIDE SEQUENCE [LARGE SCALE GENOMIC DNA]</scope>
    <source>
        <strain evidence="3 4">NBRC 108638</strain>
    </source>
</reference>
<dbReference type="EMBL" id="BLPG01000001">
    <property type="protein sequence ID" value="GFJ92640.1"/>
    <property type="molecule type" value="Genomic_DNA"/>
</dbReference>
<dbReference type="InterPro" id="IPR021424">
    <property type="entry name" value="PorA"/>
</dbReference>
<proteinExistence type="predicted"/>
<dbReference type="AlphaFoldDB" id="A0A6V8LAK9"/>
<feature type="transmembrane region" description="Helical" evidence="2">
    <location>
        <begin position="282"/>
        <end position="303"/>
    </location>
</feature>
<feature type="region of interest" description="Disordered" evidence="1">
    <location>
        <begin position="307"/>
        <end position="334"/>
    </location>
</feature>
<keyword evidence="2" id="KW-0812">Transmembrane</keyword>